<keyword evidence="2" id="KW-1185">Reference proteome</keyword>
<accession>A0A1Y5S1M4</accession>
<name>A0A1Y5S1M4_9RHOB</name>
<evidence type="ECO:0000313" key="2">
    <source>
        <dbReference type="Proteomes" id="UP000193409"/>
    </source>
</evidence>
<dbReference type="RefSeq" id="WP_275936521.1">
    <property type="nucleotide sequence ID" value="NZ_FWFQ01000008.1"/>
</dbReference>
<dbReference type="EMBL" id="FWFQ01000008">
    <property type="protein sequence ID" value="SLN30414.1"/>
    <property type="molecule type" value="Genomic_DNA"/>
</dbReference>
<gene>
    <name evidence="1" type="ORF">PSA7680_01452</name>
</gene>
<sequence length="42" mass="4569">MKTMWLAFLAIGVISVAAYFVLQNAGFSAEETHAGENVRLDP</sequence>
<organism evidence="1 2">
    <name type="scientific">Pseudoruegeria aquimaris</name>
    <dbReference type="NCBI Taxonomy" id="393663"/>
    <lineage>
        <taxon>Bacteria</taxon>
        <taxon>Pseudomonadati</taxon>
        <taxon>Pseudomonadota</taxon>
        <taxon>Alphaproteobacteria</taxon>
        <taxon>Rhodobacterales</taxon>
        <taxon>Roseobacteraceae</taxon>
        <taxon>Pseudoruegeria</taxon>
    </lineage>
</organism>
<dbReference type="AlphaFoldDB" id="A0A1Y5S1M4"/>
<reference evidence="1 2" key="1">
    <citation type="submission" date="2017-03" db="EMBL/GenBank/DDBJ databases">
        <authorList>
            <person name="Afonso C.L."/>
            <person name="Miller P.J."/>
            <person name="Scott M.A."/>
            <person name="Spackman E."/>
            <person name="Goraichik I."/>
            <person name="Dimitrov K.M."/>
            <person name="Suarez D.L."/>
            <person name="Swayne D.E."/>
        </authorList>
    </citation>
    <scope>NUCLEOTIDE SEQUENCE [LARGE SCALE GENOMIC DNA]</scope>
    <source>
        <strain evidence="1 2">CECT 7680</strain>
    </source>
</reference>
<evidence type="ECO:0000313" key="1">
    <source>
        <dbReference type="EMBL" id="SLN30414.1"/>
    </source>
</evidence>
<protein>
    <submittedName>
        <fullName evidence="1">Uncharacterized protein</fullName>
    </submittedName>
</protein>
<dbReference type="Proteomes" id="UP000193409">
    <property type="component" value="Unassembled WGS sequence"/>
</dbReference>
<proteinExistence type="predicted"/>